<feature type="domain" description="Major facilitator superfamily (MFS) profile" evidence="8">
    <location>
        <begin position="37"/>
        <end position="520"/>
    </location>
</feature>
<evidence type="ECO:0000256" key="7">
    <source>
        <dbReference type="SAM" id="Phobius"/>
    </source>
</evidence>
<dbReference type="CDD" id="cd17502">
    <property type="entry name" value="MFS_Azr1_MDR_like"/>
    <property type="match status" value="1"/>
</dbReference>
<evidence type="ECO:0000256" key="2">
    <source>
        <dbReference type="ARBA" id="ARBA00008335"/>
    </source>
</evidence>
<evidence type="ECO:0000256" key="1">
    <source>
        <dbReference type="ARBA" id="ARBA00004127"/>
    </source>
</evidence>
<keyword evidence="3" id="KW-0813">Transport</keyword>
<dbReference type="Gene3D" id="1.20.1720.10">
    <property type="entry name" value="Multidrug resistance protein D"/>
    <property type="match status" value="1"/>
</dbReference>
<evidence type="ECO:0000313" key="9">
    <source>
        <dbReference type="EMBL" id="KAF9465642.1"/>
    </source>
</evidence>
<feature type="transmembrane region" description="Helical" evidence="7">
    <location>
        <begin position="363"/>
        <end position="381"/>
    </location>
</feature>
<dbReference type="PRINTS" id="PR01036">
    <property type="entry name" value="TCRTETB"/>
</dbReference>
<feature type="transmembrane region" description="Helical" evidence="7">
    <location>
        <begin position="37"/>
        <end position="62"/>
    </location>
</feature>
<feature type="transmembrane region" description="Helical" evidence="7">
    <location>
        <begin position="433"/>
        <end position="451"/>
    </location>
</feature>
<keyword evidence="6 7" id="KW-0472">Membrane</keyword>
<dbReference type="GO" id="GO:0012505">
    <property type="term" value="C:endomembrane system"/>
    <property type="evidence" value="ECO:0007669"/>
    <property type="project" value="UniProtKB-SubCell"/>
</dbReference>
<dbReference type="Gene3D" id="1.20.1250.20">
    <property type="entry name" value="MFS general substrate transporter like domains"/>
    <property type="match status" value="1"/>
</dbReference>
<evidence type="ECO:0000256" key="4">
    <source>
        <dbReference type="ARBA" id="ARBA00022692"/>
    </source>
</evidence>
<feature type="transmembrane region" description="Helical" evidence="7">
    <location>
        <begin position="259"/>
        <end position="276"/>
    </location>
</feature>
<comment type="similarity">
    <text evidence="2">Belongs to the major facilitator superfamily.</text>
</comment>
<protein>
    <submittedName>
        <fullName evidence="9">MFS drug transporter</fullName>
    </submittedName>
</protein>
<reference evidence="9" key="1">
    <citation type="submission" date="2020-11" db="EMBL/GenBank/DDBJ databases">
        <authorList>
            <consortium name="DOE Joint Genome Institute"/>
            <person name="Ahrendt S."/>
            <person name="Riley R."/>
            <person name="Andreopoulos W."/>
            <person name="Labutti K."/>
            <person name="Pangilinan J."/>
            <person name="Ruiz-Duenas F.J."/>
            <person name="Barrasa J.M."/>
            <person name="Sanchez-Garcia M."/>
            <person name="Camarero S."/>
            <person name="Miyauchi S."/>
            <person name="Serrano A."/>
            <person name="Linde D."/>
            <person name="Babiker R."/>
            <person name="Drula E."/>
            <person name="Ayuso-Fernandez I."/>
            <person name="Pacheco R."/>
            <person name="Padilla G."/>
            <person name="Ferreira P."/>
            <person name="Barriuso J."/>
            <person name="Kellner H."/>
            <person name="Castanera R."/>
            <person name="Alfaro M."/>
            <person name="Ramirez L."/>
            <person name="Pisabarro A.G."/>
            <person name="Kuo A."/>
            <person name="Tritt A."/>
            <person name="Lipzen A."/>
            <person name="He G."/>
            <person name="Yan M."/>
            <person name="Ng V."/>
            <person name="Cullen D."/>
            <person name="Martin F."/>
            <person name="Rosso M.-N."/>
            <person name="Henrissat B."/>
            <person name="Hibbett D."/>
            <person name="Martinez A.T."/>
            <person name="Grigoriev I.V."/>
        </authorList>
    </citation>
    <scope>NUCLEOTIDE SEQUENCE</scope>
    <source>
        <strain evidence="9">CBS 247.69</strain>
    </source>
</reference>
<dbReference type="EMBL" id="MU150246">
    <property type="protein sequence ID" value="KAF9465642.1"/>
    <property type="molecule type" value="Genomic_DNA"/>
</dbReference>
<gene>
    <name evidence="9" type="ORF">BDZ94DRAFT_1288751</name>
</gene>
<comment type="subcellular location">
    <subcellularLocation>
        <location evidence="1">Endomembrane system</location>
        <topology evidence="1">Multi-pass membrane protein</topology>
    </subcellularLocation>
</comment>
<dbReference type="FunFam" id="1.20.1720.10:FF:000013">
    <property type="entry name" value="Related to multidrug resistance proteins"/>
    <property type="match status" value="1"/>
</dbReference>
<dbReference type="SUPFAM" id="SSF103473">
    <property type="entry name" value="MFS general substrate transporter"/>
    <property type="match status" value="1"/>
</dbReference>
<dbReference type="GO" id="GO:0022857">
    <property type="term" value="F:transmembrane transporter activity"/>
    <property type="evidence" value="ECO:0007669"/>
    <property type="project" value="InterPro"/>
</dbReference>
<feature type="transmembrane region" description="Helical" evidence="7">
    <location>
        <begin position="190"/>
        <end position="212"/>
    </location>
</feature>
<comment type="caution">
    <text evidence="9">The sequence shown here is derived from an EMBL/GenBank/DDBJ whole genome shotgun (WGS) entry which is preliminary data.</text>
</comment>
<evidence type="ECO:0000256" key="3">
    <source>
        <dbReference type="ARBA" id="ARBA00022448"/>
    </source>
</evidence>
<dbReference type="PANTHER" id="PTHR23501:SF189">
    <property type="entry name" value="DRUG TRANSPORTER, PUTATIVE (AFU_ORTHOLOGUE AFUA_4G03920)-RELATED"/>
    <property type="match status" value="1"/>
</dbReference>
<keyword evidence="5 7" id="KW-1133">Transmembrane helix</keyword>
<sequence>MSTPTPENEKTLADGTQLPSGLTDQTNYLPRRKIISVFLACASVDVVGLLDETMIAVSLTIIGSELNAGTQVSWIATSYFLTSTACQMLYGRLSDIWSRKTVLFALMFIFFIGNLGSAVANTFVQLVVFRAIAGAGGGGLPTMAQVIVSDVVSLRERGKYQGILGISVAFANGVGPVIGGLFSQHTTWRWIFRLTMPMTAFSAAMVWFFMPLKPTKGNWRRKLALIDYLGAFLVLSGSGLIILSLTWAGSVYPWNSKHVLVTLLLGIATSIAFIIWEWKGPKFPLLPLHIFREPVVVGAAITQWINGFLTMVQVFYLPTFYQTTYAYSPVKSGLLLLPLTIVQTFTSTASGALVTWKGRYRELILSGWAMWAIGLGLLATLDESSGLSKQIGYSILTGVGVGQTFQPSLVAVQGALDRKDMATVTAMRSFVRNLGGSLGLAITGTIVNNILSSYLSTLNLDEDTRKFILDRPSLSHTLHPDIYREVVRGYHKGFRLVFIILAGLAVFSFITAFFLMRHRDLDRPDDKKLKEEGKVYVARLKAKKATTPDPKTADLEEV</sequence>
<feature type="transmembrane region" description="Helical" evidence="7">
    <location>
        <begin position="493"/>
        <end position="515"/>
    </location>
</feature>
<keyword evidence="10" id="KW-1185">Reference proteome</keyword>
<feature type="transmembrane region" description="Helical" evidence="7">
    <location>
        <begin position="160"/>
        <end position="178"/>
    </location>
</feature>
<feature type="transmembrane region" description="Helical" evidence="7">
    <location>
        <begin position="102"/>
        <end position="120"/>
    </location>
</feature>
<dbReference type="Proteomes" id="UP000807353">
    <property type="component" value="Unassembled WGS sequence"/>
</dbReference>
<dbReference type="AlphaFoldDB" id="A0A9P5YBF1"/>
<evidence type="ECO:0000259" key="8">
    <source>
        <dbReference type="PROSITE" id="PS50850"/>
    </source>
</evidence>
<dbReference type="Pfam" id="PF07690">
    <property type="entry name" value="MFS_1"/>
    <property type="match status" value="1"/>
</dbReference>
<feature type="transmembrane region" description="Helical" evidence="7">
    <location>
        <begin position="224"/>
        <end position="247"/>
    </location>
</feature>
<accession>A0A9P5YBF1</accession>
<dbReference type="InterPro" id="IPR020846">
    <property type="entry name" value="MFS_dom"/>
</dbReference>
<name>A0A9P5YBF1_9AGAR</name>
<feature type="transmembrane region" description="Helical" evidence="7">
    <location>
        <begin position="296"/>
        <end position="316"/>
    </location>
</feature>
<dbReference type="InterPro" id="IPR036259">
    <property type="entry name" value="MFS_trans_sf"/>
</dbReference>
<evidence type="ECO:0000256" key="5">
    <source>
        <dbReference type="ARBA" id="ARBA00022989"/>
    </source>
</evidence>
<feature type="transmembrane region" description="Helical" evidence="7">
    <location>
        <begin position="393"/>
        <end position="412"/>
    </location>
</feature>
<dbReference type="PROSITE" id="PS50850">
    <property type="entry name" value="MFS"/>
    <property type="match status" value="1"/>
</dbReference>
<keyword evidence="4 7" id="KW-0812">Transmembrane</keyword>
<dbReference type="GO" id="GO:0005886">
    <property type="term" value="C:plasma membrane"/>
    <property type="evidence" value="ECO:0007669"/>
    <property type="project" value="TreeGrafter"/>
</dbReference>
<dbReference type="PANTHER" id="PTHR23501">
    <property type="entry name" value="MAJOR FACILITATOR SUPERFAMILY"/>
    <property type="match status" value="1"/>
</dbReference>
<evidence type="ECO:0000256" key="6">
    <source>
        <dbReference type="ARBA" id="ARBA00023136"/>
    </source>
</evidence>
<proteinExistence type="inferred from homology"/>
<feature type="transmembrane region" description="Helical" evidence="7">
    <location>
        <begin position="126"/>
        <end position="148"/>
    </location>
</feature>
<dbReference type="OrthoDB" id="10021397at2759"/>
<dbReference type="InterPro" id="IPR011701">
    <property type="entry name" value="MFS"/>
</dbReference>
<organism evidence="9 10">
    <name type="scientific">Collybia nuda</name>
    <dbReference type="NCBI Taxonomy" id="64659"/>
    <lineage>
        <taxon>Eukaryota</taxon>
        <taxon>Fungi</taxon>
        <taxon>Dikarya</taxon>
        <taxon>Basidiomycota</taxon>
        <taxon>Agaricomycotina</taxon>
        <taxon>Agaricomycetes</taxon>
        <taxon>Agaricomycetidae</taxon>
        <taxon>Agaricales</taxon>
        <taxon>Tricholomatineae</taxon>
        <taxon>Clitocybaceae</taxon>
        <taxon>Collybia</taxon>
    </lineage>
</organism>
<evidence type="ECO:0000313" key="10">
    <source>
        <dbReference type="Proteomes" id="UP000807353"/>
    </source>
</evidence>